<dbReference type="PANTHER" id="PTHR38115:SF1">
    <property type="entry name" value="LIPOCALIN-LIKE DOMAIN-CONTAINING PROTEIN"/>
    <property type="match status" value="1"/>
</dbReference>
<dbReference type="Proteomes" id="UP000053617">
    <property type="component" value="Unassembled WGS sequence"/>
</dbReference>
<organism evidence="1 2">
    <name type="scientific">Rhinocladiella mackenziei CBS 650.93</name>
    <dbReference type="NCBI Taxonomy" id="1442369"/>
    <lineage>
        <taxon>Eukaryota</taxon>
        <taxon>Fungi</taxon>
        <taxon>Dikarya</taxon>
        <taxon>Ascomycota</taxon>
        <taxon>Pezizomycotina</taxon>
        <taxon>Eurotiomycetes</taxon>
        <taxon>Chaetothyriomycetidae</taxon>
        <taxon>Chaetothyriales</taxon>
        <taxon>Herpotrichiellaceae</taxon>
        <taxon>Rhinocladiella</taxon>
    </lineage>
</organism>
<dbReference type="PANTHER" id="PTHR38115">
    <property type="entry name" value="LIPOCALIN-LIKE DOMAIN-CONTAINING PROTEIN"/>
    <property type="match status" value="1"/>
</dbReference>
<dbReference type="OrthoDB" id="425354at2759"/>
<proteinExistence type="predicted"/>
<protein>
    <submittedName>
        <fullName evidence="1">Uncharacterized protein</fullName>
    </submittedName>
</protein>
<evidence type="ECO:0000313" key="1">
    <source>
        <dbReference type="EMBL" id="KIX07493.1"/>
    </source>
</evidence>
<evidence type="ECO:0000313" key="2">
    <source>
        <dbReference type="Proteomes" id="UP000053617"/>
    </source>
</evidence>
<dbReference type="GeneID" id="25290217"/>
<dbReference type="AlphaFoldDB" id="A0A0D2HAL2"/>
<dbReference type="InterPro" id="IPR053037">
    <property type="entry name" value="Pericyclase_pydY-like"/>
</dbReference>
<sequence>MAAPPELSCTNLSGKFTLNKSLSDDVDSMLALQGLSWLTRKAIGLATVVLTIREYTNDGILHIDITSAASGLSTTQEDRILDWQERETKDKIFGTVNGQSRMWKTGEFQMAGPGSDEDATFLRAEKLKDGQTSKFLDDEHVQSFVTNIAGGDWSAEQNWGFEDINGERRYTRRVVCWKGDKVQRVRLVYDYKGKVEEKKDDEDLAYGSQ</sequence>
<dbReference type="VEuPathDB" id="FungiDB:Z518_02146"/>
<accession>A0A0D2HAL2</accession>
<dbReference type="EMBL" id="KN847476">
    <property type="protein sequence ID" value="KIX07493.1"/>
    <property type="molecule type" value="Genomic_DNA"/>
</dbReference>
<dbReference type="HOGENOM" id="CLU_088979_0_0_1"/>
<dbReference type="RefSeq" id="XP_013274629.1">
    <property type="nucleotide sequence ID" value="XM_013419175.1"/>
</dbReference>
<name>A0A0D2HAL2_9EURO</name>
<gene>
    <name evidence="1" type="ORF">Z518_02146</name>
</gene>
<reference evidence="1 2" key="1">
    <citation type="submission" date="2015-01" db="EMBL/GenBank/DDBJ databases">
        <title>The Genome Sequence of Rhinocladiella mackenzie CBS 650.93.</title>
        <authorList>
            <consortium name="The Broad Institute Genomics Platform"/>
            <person name="Cuomo C."/>
            <person name="de Hoog S."/>
            <person name="Gorbushina A."/>
            <person name="Stielow B."/>
            <person name="Teixiera M."/>
            <person name="Abouelleil A."/>
            <person name="Chapman S.B."/>
            <person name="Priest M."/>
            <person name="Young S.K."/>
            <person name="Wortman J."/>
            <person name="Nusbaum C."/>
            <person name="Birren B."/>
        </authorList>
    </citation>
    <scope>NUCLEOTIDE SEQUENCE [LARGE SCALE GENOMIC DNA]</scope>
    <source>
        <strain evidence="1 2">CBS 650.93</strain>
    </source>
</reference>
<keyword evidence="2" id="KW-1185">Reference proteome</keyword>